<dbReference type="PROSITE" id="PS51384">
    <property type="entry name" value="FAD_FR"/>
    <property type="match status" value="1"/>
</dbReference>
<evidence type="ECO:0000313" key="5">
    <source>
        <dbReference type="Proteomes" id="UP000002038"/>
    </source>
</evidence>
<protein>
    <recommendedName>
        <fullName evidence="3">FAD-binding FR-type domain-containing protein</fullName>
    </recommendedName>
</protein>
<sequence length="294" mass="33323">MAVLQTAVHVATALLQMAFSLSDRPLHYGFIGSIMLAAVLVVVLLWVCTWSHELYVHCHFFLSVAALVMVWMHLKWPCTLHRICLFTAAILPGLTSAVHIVWVAFCNLCAHWSLPVTHVVKKAGVVELTFRPSRPWKVCTGQYIYLMVPGLGFWVVTQAHLFYIVWTEDGPDGEAVLVTVIVRVRTGFTQALFLTPHCHLRLIVDGLYGSLKRKQLLKAAWLYDAVMLIATDIGIAGQLLYAKDLLRCFITEENDMNTWGGGIRRHRINIVWEMKEEFKFQTGSASYWQKIAIL</sequence>
<dbReference type="CDD" id="cd06186">
    <property type="entry name" value="NOX_Duox_like_FAD_NADP"/>
    <property type="match status" value="1"/>
</dbReference>
<dbReference type="PANTHER" id="PTHR32361">
    <property type="entry name" value="FERRIC/CUPRIC REDUCTASE TRANSMEMBRANE COMPONENT"/>
    <property type="match status" value="1"/>
</dbReference>
<keyword evidence="2" id="KW-0472">Membrane</keyword>
<reference evidence="5" key="1">
    <citation type="journal article" date="2015" name="PLoS Genet.">
        <title>The dynamic genome and transcriptome of the human fungal pathogen Blastomyces and close relative Emmonsia.</title>
        <authorList>
            <person name="Munoz J.F."/>
            <person name="Gauthier G.M."/>
            <person name="Desjardins C.A."/>
            <person name="Gallo J.E."/>
            <person name="Holder J."/>
            <person name="Sullivan T.D."/>
            <person name="Marty A.J."/>
            <person name="Carmen J.C."/>
            <person name="Chen Z."/>
            <person name="Ding L."/>
            <person name="Gujja S."/>
            <person name="Magrini V."/>
            <person name="Misas E."/>
            <person name="Mitreva M."/>
            <person name="Priest M."/>
            <person name="Saif S."/>
            <person name="Whiston E.A."/>
            <person name="Young S."/>
            <person name="Zeng Q."/>
            <person name="Goldman W.E."/>
            <person name="Mardis E.R."/>
            <person name="Taylor J.W."/>
            <person name="McEwen J.G."/>
            <person name="Clay O.K."/>
            <person name="Klein B.S."/>
            <person name="Cuomo C.A."/>
        </authorList>
    </citation>
    <scope>NUCLEOTIDE SEQUENCE [LARGE SCALE GENOMIC DNA]</scope>
    <source>
        <strain evidence="5">SLH14081</strain>
    </source>
</reference>
<feature type="domain" description="FAD-binding FR-type" evidence="3">
    <location>
        <begin position="101"/>
        <end position="214"/>
    </location>
</feature>
<dbReference type="RefSeq" id="XP_002626063.1">
    <property type="nucleotide sequence ID" value="XM_002626017.1"/>
</dbReference>
<keyword evidence="2" id="KW-0812">Transmembrane</keyword>
<organism evidence="4 5">
    <name type="scientific">Blastomyces gilchristii (strain SLH14081)</name>
    <name type="common">Blastomyces dermatitidis</name>
    <dbReference type="NCBI Taxonomy" id="559298"/>
    <lineage>
        <taxon>Eukaryota</taxon>
        <taxon>Fungi</taxon>
        <taxon>Dikarya</taxon>
        <taxon>Ascomycota</taxon>
        <taxon>Pezizomycotina</taxon>
        <taxon>Eurotiomycetes</taxon>
        <taxon>Eurotiomycetidae</taxon>
        <taxon>Onygenales</taxon>
        <taxon>Ajellomycetaceae</taxon>
        <taxon>Blastomyces</taxon>
    </lineage>
</organism>
<dbReference type="GO" id="GO:0006879">
    <property type="term" value="P:intracellular iron ion homeostasis"/>
    <property type="evidence" value="ECO:0007669"/>
    <property type="project" value="TreeGrafter"/>
</dbReference>
<dbReference type="EMBL" id="GG657452">
    <property type="protein sequence ID" value="OAT07128.1"/>
    <property type="molecule type" value="Genomic_DNA"/>
</dbReference>
<evidence type="ECO:0000256" key="1">
    <source>
        <dbReference type="ARBA" id="ARBA00022448"/>
    </source>
</evidence>
<evidence type="ECO:0000313" key="4">
    <source>
        <dbReference type="EMBL" id="OAT07128.1"/>
    </source>
</evidence>
<evidence type="ECO:0000259" key="3">
    <source>
        <dbReference type="PROSITE" id="PS51384"/>
    </source>
</evidence>
<evidence type="ECO:0000256" key="2">
    <source>
        <dbReference type="SAM" id="Phobius"/>
    </source>
</evidence>
<feature type="transmembrane region" description="Helical" evidence="2">
    <location>
        <begin position="54"/>
        <end position="74"/>
    </location>
</feature>
<proteinExistence type="predicted"/>
<gene>
    <name evidence="4" type="ORF">BDBG_03227</name>
</gene>
<name>A0A179UIQ9_BLAGS</name>
<keyword evidence="1" id="KW-0813">Transport</keyword>
<dbReference type="PANTHER" id="PTHR32361:SF26">
    <property type="entry name" value="FAD-BINDING 8 DOMAIN-CONTAINING PROTEIN-RELATED"/>
    <property type="match status" value="1"/>
</dbReference>
<feature type="transmembrane region" description="Helical" evidence="2">
    <location>
        <begin position="80"/>
        <end position="105"/>
    </location>
</feature>
<dbReference type="VEuPathDB" id="FungiDB:BDBG_03227"/>
<feature type="transmembrane region" description="Helical" evidence="2">
    <location>
        <begin position="30"/>
        <end position="47"/>
    </location>
</feature>
<dbReference type="GO" id="GO:0005886">
    <property type="term" value="C:plasma membrane"/>
    <property type="evidence" value="ECO:0007669"/>
    <property type="project" value="TreeGrafter"/>
</dbReference>
<dbReference type="OrthoDB" id="4184411at2759"/>
<accession>A0A179UIQ9</accession>
<dbReference type="AlphaFoldDB" id="A0A179UIQ9"/>
<dbReference type="KEGG" id="bgh:BDBG_03227"/>
<feature type="transmembrane region" description="Helical" evidence="2">
    <location>
        <begin position="143"/>
        <end position="166"/>
    </location>
</feature>
<dbReference type="GO" id="GO:0006826">
    <property type="term" value="P:iron ion transport"/>
    <property type="evidence" value="ECO:0007669"/>
    <property type="project" value="TreeGrafter"/>
</dbReference>
<dbReference type="InterPro" id="IPR051410">
    <property type="entry name" value="Ferric/Cupric_Reductase"/>
</dbReference>
<feature type="transmembrane region" description="Helical" evidence="2">
    <location>
        <begin position="220"/>
        <end position="241"/>
    </location>
</feature>
<dbReference type="InterPro" id="IPR017927">
    <property type="entry name" value="FAD-bd_FR_type"/>
</dbReference>
<dbReference type="GeneID" id="8505512"/>
<dbReference type="GO" id="GO:0000293">
    <property type="term" value="F:ferric-chelate reductase activity"/>
    <property type="evidence" value="ECO:0007669"/>
    <property type="project" value="TreeGrafter"/>
</dbReference>
<keyword evidence="2" id="KW-1133">Transmembrane helix</keyword>
<dbReference type="Proteomes" id="UP000002038">
    <property type="component" value="Unassembled WGS sequence"/>
</dbReference>
<keyword evidence="5" id="KW-1185">Reference proteome</keyword>
<dbReference type="GO" id="GO:0015677">
    <property type="term" value="P:copper ion import"/>
    <property type="evidence" value="ECO:0007669"/>
    <property type="project" value="TreeGrafter"/>
</dbReference>